<protein>
    <submittedName>
        <fullName evidence="2">Uncharacterized protein</fullName>
    </submittedName>
</protein>
<comment type="caution">
    <text evidence="2">The sequence shown here is derived from an EMBL/GenBank/DDBJ whole genome shotgun (WGS) entry which is preliminary data.</text>
</comment>
<dbReference type="EMBL" id="CAUYUJ010020239">
    <property type="protein sequence ID" value="CAK0896794.1"/>
    <property type="molecule type" value="Genomic_DNA"/>
</dbReference>
<dbReference type="Proteomes" id="UP001189429">
    <property type="component" value="Unassembled WGS sequence"/>
</dbReference>
<keyword evidence="3" id="KW-1185">Reference proteome</keyword>
<evidence type="ECO:0000256" key="1">
    <source>
        <dbReference type="SAM" id="MobiDB-lite"/>
    </source>
</evidence>
<name>A0ABN9XCS9_9DINO</name>
<reference evidence="2" key="1">
    <citation type="submission" date="2023-10" db="EMBL/GenBank/DDBJ databases">
        <authorList>
            <person name="Chen Y."/>
            <person name="Shah S."/>
            <person name="Dougan E. K."/>
            <person name="Thang M."/>
            <person name="Chan C."/>
        </authorList>
    </citation>
    <scope>NUCLEOTIDE SEQUENCE [LARGE SCALE GENOMIC DNA]</scope>
</reference>
<sequence length="202" mass="20166">MADLVANAVNALVRAALRGKGPGHRLQFEDVRQACLGAKELCFLHPLSHTLDASTFTTRSAAADLDVDEAGHVAKQRARLPAPGQRVLGAALFATAAAPGAGAGEACEEDAGAAGAGGGDASDSGMAEPGDARPPDTDSGGERTPTPRQKVPGGRPPAPVRGGPGQKRRAPASAQKQRAPRKAPRGSGAAAGGLGDFFRAGA</sequence>
<proteinExistence type="predicted"/>
<evidence type="ECO:0000313" key="2">
    <source>
        <dbReference type="EMBL" id="CAK0896794.1"/>
    </source>
</evidence>
<organism evidence="2 3">
    <name type="scientific">Prorocentrum cordatum</name>
    <dbReference type="NCBI Taxonomy" id="2364126"/>
    <lineage>
        <taxon>Eukaryota</taxon>
        <taxon>Sar</taxon>
        <taxon>Alveolata</taxon>
        <taxon>Dinophyceae</taxon>
        <taxon>Prorocentrales</taxon>
        <taxon>Prorocentraceae</taxon>
        <taxon>Prorocentrum</taxon>
    </lineage>
</organism>
<feature type="region of interest" description="Disordered" evidence="1">
    <location>
        <begin position="108"/>
        <end position="202"/>
    </location>
</feature>
<accession>A0ABN9XCS9</accession>
<gene>
    <name evidence="2" type="ORF">PCOR1329_LOCUS75159</name>
</gene>
<evidence type="ECO:0000313" key="3">
    <source>
        <dbReference type="Proteomes" id="UP001189429"/>
    </source>
</evidence>